<evidence type="ECO:0000313" key="1">
    <source>
        <dbReference type="EMBL" id="KAF9321566.1"/>
    </source>
</evidence>
<dbReference type="Proteomes" id="UP000696485">
    <property type="component" value="Unassembled WGS sequence"/>
</dbReference>
<gene>
    <name evidence="1" type="ORF">BG006_002591</name>
</gene>
<protein>
    <submittedName>
        <fullName evidence="1">Uncharacterized protein</fullName>
    </submittedName>
</protein>
<evidence type="ECO:0000313" key="2">
    <source>
        <dbReference type="Proteomes" id="UP000696485"/>
    </source>
</evidence>
<keyword evidence="2" id="KW-1185">Reference proteome</keyword>
<comment type="caution">
    <text evidence="1">The sequence shown here is derived from an EMBL/GenBank/DDBJ whole genome shotgun (WGS) entry which is preliminary data.</text>
</comment>
<feature type="non-terminal residue" evidence="1">
    <location>
        <position position="1"/>
    </location>
</feature>
<organism evidence="1 2">
    <name type="scientific">Podila minutissima</name>
    <dbReference type="NCBI Taxonomy" id="64525"/>
    <lineage>
        <taxon>Eukaryota</taxon>
        <taxon>Fungi</taxon>
        <taxon>Fungi incertae sedis</taxon>
        <taxon>Mucoromycota</taxon>
        <taxon>Mortierellomycotina</taxon>
        <taxon>Mortierellomycetes</taxon>
        <taxon>Mortierellales</taxon>
        <taxon>Mortierellaceae</taxon>
        <taxon>Podila</taxon>
    </lineage>
</organism>
<sequence length="107" mass="11556">VQWGPIPAAVAKGVAGDSSTHMPRVAMLEAAVKIDVGQQVKVRRQCKIVDEDDIKLAGETKKADKTKTQVADNIRLAGETKTVDKTKTQVANDIRKVDETMIAMVAN</sequence>
<reference evidence="1" key="1">
    <citation type="journal article" date="2020" name="Fungal Divers.">
        <title>Resolving the Mortierellaceae phylogeny through synthesis of multi-gene phylogenetics and phylogenomics.</title>
        <authorList>
            <person name="Vandepol N."/>
            <person name="Liber J."/>
            <person name="Desiro A."/>
            <person name="Na H."/>
            <person name="Kennedy M."/>
            <person name="Barry K."/>
            <person name="Grigoriev I.V."/>
            <person name="Miller A.N."/>
            <person name="O'Donnell K."/>
            <person name="Stajich J.E."/>
            <person name="Bonito G."/>
        </authorList>
    </citation>
    <scope>NUCLEOTIDE SEQUENCE</scope>
    <source>
        <strain evidence="1">NVP1</strain>
    </source>
</reference>
<name>A0A9P5SCM2_9FUNG</name>
<dbReference type="EMBL" id="JAAAUY010001618">
    <property type="protein sequence ID" value="KAF9321566.1"/>
    <property type="molecule type" value="Genomic_DNA"/>
</dbReference>
<proteinExistence type="predicted"/>
<dbReference type="AlphaFoldDB" id="A0A9P5SCM2"/>
<accession>A0A9P5SCM2</accession>